<evidence type="ECO:0000313" key="2">
    <source>
        <dbReference type="Proteomes" id="UP001189619"/>
    </source>
</evidence>
<organism evidence="1 2">
    <name type="scientific">Brevibacillus aydinogluensis</name>
    <dbReference type="NCBI Taxonomy" id="927786"/>
    <lineage>
        <taxon>Bacteria</taxon>
        <taxon>Bacillati</taxon>
        <taxon>Bacillota</taxon>
        <taxon>Bacilli</taxon>
        <taxon>Bacillales</taxon>
        <taxon>Paenibacillaceae</taxon>
        <taxon>Brevibacillus</taxon>
    </lineage>
</organism>
<sequence length="188" mass="21232">MADIYSFSLVDILPESLKSDPNVVALAESLTPEIHELSKAIPQIVLLATLDQQPEEVVDLLAWQFHVDFYSSDLPIEQKRELVKQSFANHMRKGTPWAVEQVVSTVFVDGKVTEWFEYGGEPYHFKVTTKGSIPDVNTLHSLYRAIDVVKRKSTRLEAISIERDCQTQLYVGAAMSRVKLITINPEVS</sequence>
<dbReference type="KEGG" id="bayd:BSPP4475_16215"/>
<dbReference type="Pfam" id="PF09684">
    <property type="entry name" value="Tail_P2_I"/>
    <property type="match status" value="1"/>
</dbReference>
<dbReference type="Proteomes" id="UP001189619">
    <property type="component" value="Chromosome"/>
</dbReference>
<name>A0AA48MCB8_9BACL</name>
<dbReference type="AlphaFoldDB" id="A0AA48MCB8"/>
<dbReference type="RefSeq" id="WP_304414625.1">
    <property type="nucleotide sequence ID" value="NZ_OY569118.1"/>
</dbReference>
<dbReference type="NCBIfam" id="TIGR01634">
    <property type="entry name" value="tail_P2_I"/>
    <property type="match status" value="1"/>
</dbReference>
<keyword evidence="2" id="KW-1185">Reference proteome</keyword>
<gene>
    <name evidence="1" type="ORF">BSPP4475_16215</name>
</gene>
<accession>A0AA48MCB8</accession>
<protein>
    <submittedName>
        <fullName evidence="1">Phage tail protein I</fullName>
    </submittedName>
</protein>
<evidence type="ECO:0000313" key="1">
    <source>
        <dbReference type="EMBL" id="CAJ1003869.1"/>
    </source>
</evidence>
<dbReference type="InterPro" id="IPR006521">
    <property type="entry name" value="Tail_protein_I"/>
</dbReference>
<reference evidence="1" key="1">
    <citation type="submission" date="2023-07" db="EMBL/GenBank/DDBJ databases">
        <authorList>
            <person name="Ivanov I."/>
            <person name="Teneva D."/>
            <person name="Stoikov I."/>
        </authorList>
    </citation>
    <scope>NUCLEOTIDE SEQUENCE</scope>
    <source>
        <strain evidence="1">4475</strain>
    </source>
</reference>
<proteinExistence type="predicted"/>
<dbReference type="EMBL" id="OY569118">
    <property type="protein sequence ID" value="CAJ1003869.1"/>
    <property type="molecule type" value="Genomic_DNA"/>
</dbReference>